<sequence>MPTPMLTWLDLESDVALDVEKGHIAQEAGPMEDTTTIIIMVVEDGVAMVDGEADIPTTADILTAAADIRDIPTAADTDTGARSNLYDLMALCSRTILV</sequence>
<evidence type="ECO:0000313" key="2">
    <source>
        <dbReference type="Proteomes" id="UP001201812"/>
    </source>
</evidence>
<organism evidence="1 2">
    <name type="scientific">Ditylenchus destructor</name>
    <dbReference type="NCBI Taxonomy" id="166010"/>
    <lineage>
        <taxon>Eukaryota</taxon>
        <taxon>Metazoa</taxon>
        <taxon>Ecdysozoa</taxon>
        <taxon>Nematoda</taxon>
        <taxon>Chromadorea</taxon>
        <taxon>Rhabditida</taxon>
        <taxon>Tylenchina</taxon>
        <taxon>Tylenchomorpha</taxon>
        <taxon>Sphaerularioidea</taxon>
        <taxon>Anguinidae</taxon>
        <taxon>Anguininae</taxon>
        <taxon>Ditylenchus</taxon>
    </lineage>
</organism>
<dbReference type="EMBL" id="JAKKPZ010000067">
    <property type="protein sequence ID" value="KAI1704471.1"/>
    <property type="molecule type" value="Genomic_DNA"/>
</dbReference>
<accession>A0AAD4R240</accession>
<comment type="caution">
    <text evidence="1">The sequence shown here is derived from an EMBL/GenBank/DDBJ whole genome shotgun (WGS) entry which is preliminary data.</text>
</comment>
<protein>
    <submittedName>
        <fullName evidence="1">Uncharacterized protein</fullName>
    </submittedName>
</protein>
<dbReference type="AlphaFoldDB" id="A0AAD4R240"/>
<proteinExistence type="predicted"/>
<gene>
    <name evidence="1" type="ORF">DdX_14232</name>
</gene>
<evidence type="ECO:0000313" key="1">
    <source>
        <dbReference type="EMBL" id="KAI1704471.1"/>
    </source>
</evidence>
<keyword evidence="2" id="KW-1185">Reference proteome</keyword>
<name>A0AAD4R240_9BILA</name>
<dbReference type="Proteomes" id="UP001201812">
    <property type="component" value="Unassembled WGS sequence"/>
</dbReference>
<reference evidence="1" key="1">
    <citation type="submission" date="2022-01" db="EMBL/GenBank/DDBJ databases">
        <title>Genome Sequence Resource for Two Populations of Ditylenchus destructor, the Migratory Endoparasitic Phytonematode.</title>
        <authorList>
            <person name="Zhang H."/>
            <person name="Lin R."/>
            <person name="Xie B."/>
        </authorList>
    </citation>
    <scope>NUCLEOTIDE SEQUENCE</scope>
    <source>
        <strain evidence="1">BazhouSP</strain>
    </source>
</reference>